<sequence>MATEELTAQEKLVADMKAVISDAEEVLKATADQTGEKIASLRARVQERLQAARARLAAAEAVLVEKTKAAARATDAYVHENPWKAVGIAAGIGFLVGFILGRR</sequence>
<proteinExistence type="inferred from homology"/>
<reference evidence="12 13" key="1">
    <citation type="submission" date="2024-02" db="EMBL/GenBank/DDBJ databases">
        <title>New thermophilic sulfur-oxidizing bacteria from a hot springs of the Uzon caldera (Kamchatka, Russia).</title>
        <authorList>
            <person name="Dukat A.M."/>
            <person name="Elcheninov A.G."/>
            <person name="Frolov E.N."/>
        </authorList>
    </citation>
    <scope>NUCLEOTIDE SEQUENCE [LARGE SCALE GENOMIC DNA]</scope>
    <source>
        <strain evidence="12 13">AK1</strain>
    </source>
</reference>
<keyword evidence="4" id="KW-0997">Cell inner membrane</keyword>
<evidence type="ECO:0000313" key="13">
    <source>
        <dbReference type="Proteomes" id="UP001482231"/>
    </source>
</evidence>
<evidence type="ECO:0000259" key="10">
    <source>
        <dbReference type="Pfam" id="PF05957"/>
    </source>
</evidence>
<keyword evidence="13" id="KW-1185">Reference proteome</keyword>
<keyword evidence="8" id="KW-0175">Coiled coil</keyword>
<evidence type="ECO:0000256" key="9">
    <source>
        <dbReference type="SAM" id="Phobius"/>
    </source>
</evidence>
<evidence type="ECO:0000256" key="2">
    <source>
        <dbReference type="ARBA" id="ARBA00010423"/>
    </source>
</evidence>
<feature type="coiled-coil region" evidence="8">
    <location>
        <begin position="42"/>
        <end position="69"/>
    </location>
</feature>
<dbReference type="EMBL" id="JBAJEX010000001">
    <property type="protein sequence ID" value="MEO1765767.1"/>
    <property type="molecule type" value="Genomic_DNA"/>
</dbReference>
<comment type="caution">
    <text evidence="12">The sequence shown here is derived from an EMBL/GenBank/DDBJ whole genome shotgun (WGS) entry which is preliminary data.</text>
</comment>
<dbReference type="Proteomes" id="UP001482231">
    <property type="component" value="Unassembled WGS sequence"/>
</dbReference>
<evidence type="ECO:0000256" key="4">
    <source>
        <dbReference type="ARBA" id="ARBA00022519"/>
    </source>
</evidence>
<accession>A0ABV0EAT5</accession>
<dbReference type="InterPro" id="IPR010279">
    <property type="entry name" value="YqjD/ElaB"/>
</dbReference>
<dbReference type="Pfam" id="PF19029">
    <property type="entry name" value="DUF883_C"/>
    <property type="match status" value="1"/>
</dbReference>
<dbReference type="PANTHER" id="PTHR35893:SF3">
    <property type="entry name" value="INNER MEMBRANE PROTEIN"/>
    <property type="match status" value="1"/>
</dbReference>
<evidence type="ECO:0000256" key="6">
    <source>
        <dbReference type="ARBA" id="ARBA00022989"/>
    </source>
</evidence>
<keyword evidence="6 9" id="KW-1133">Transmembrane helix</keyword>
<feature type="transmembrane region" description="Helical" evidence="9">
    <location>
        <begin position="83"/>
        <end position="101"/>
    </location>
</feature>
<evidence type="ECO:0000313" key="12">
    <source>
        <dbReference type="EMBL" id="MEO1765767.1"/>
    </source>
</evidence>
<evidence type="ECO:0000256" key="5">
    <source>
        <dbReference type="ARBA" id="ARBA00022692"/>
    </source>
</evidence>
<evidence type="ECO:0000259" key="11">
    <source>
        <dbReference type="Pfam" id="PF19029"/>
    </source>
</evidence>
<gene>
    <name evidence="12" type="ORF">V6E02_00830</name>
</gene>
<feature type="domain" description="DUF883" evidence="11">
    <location>
        <begin position="74"/>
        <end position="103"/>
    </location>
</feature>
<dbReference type="InterPro" id="IPR043604">
    <property type="entry name" value="DUF883_N"/>
</dbReference>
<dbReference type="InterPro" id="IPR043605">
    <property type="entry name" value="DUF883_C"/>
</dbReference>
<evidence type="ECO:0000256" key="7">
    <source>
        <dbReference type="ARBA" id="ARBA00023136"/>
    </source>
</evidence>
<protein>
    <submittedName>
        <fullName evidence="12">DUF883 family protein</fullName>
    </submittedName>
</protein>
<evidence type="ECO:0000256" key="1">
    <source>
        <dbReference type="ARBA" id="ARBA00004377"/>
    </source>
</evidence>
<comment type="subcellular location">
    <subcellularLocation>
        <location evidence="1">Cell inner membrane</location>
        <topology evidence="1">Single-pass membrane protein</topology>
    </subcellularLocation>
</comment>
<evidence type="ECO:0000256" key="3">
    <source>
        <dbReference type="ARBA" id="ARBA00022475"/>
    </source>
</evidence>
<keyword evidence="7 9" id="KW-0472">Membrane</keyword>
<keyword evidence="5 9" id="KW-0812">Transmembrane</keyword>
<comment type="similarity">
    <text evidence="2">Belongs to the ElaB/YgaM/YqjD family.</text>
</comment>
<dbReference type="Pfam" id="PF05957">
    <property type="entry name" value="DUF883"/>
    <property type="match status" value="1"/>
</dbReference>
<organism evidence="12 13">
    <name type="scientific">Thiobacter aerophilum</name>
    <dbReference type="NCBI Taxonomy" id="3121275"/>
    <lineage>
        <taxon>Bacteria</taxon>
        <taxon>Pseudomonadati</taxon>
        <taxon>Pseudomonadota</taxon>
        <taxon>Betaproteobacteria</taxon>
        <taxon>Burkholderiales</taxon>
        <taxon>Thiobacteraceae</taxon>
        <taxon>Thiobacter</taxon>
    </lineage>
</organism>
<name>A0ABV0EAT5_9BURK</name>
<dbReference type="PANTHER" id="PTHR35893">
    <property type="entry name" value="INNER MEMBRANE PROTEIN-RELATED"/>
    <property type="match status" value="1"/>
</dbReference>
<feature type="domain" description="DUF883" evidence="10">
    <location>
        <begin position="10"/>
        <end position="60"/>
    </location>
</feature>
<evidence type="ECO:0000256" key="8">
    <source>
        <dbReference type="SAM" id="Coils"/>
    </source>
</evidence>
<keyword evidence="3" id="KW-1003">Cell membrane</keyword>
<dbReference type="RefSeq" id="WP_347306207.1">
    <property type="nucleotide sequence ID" value="NZ_JBAJEX010000001.1"/>
</dbReference>